<dbReference type="Proteomes" id="UP001060085">
    <property type="component" value="Linkage Group LG05"/>
</dbReference>
<gene>
    <name evidence="1" type="ORF">M9H77_24587</name>
</gene>
<accession>A0ACC0AYQ6</accession>
<name>A0ACC0AYQ6_CATRO</name>
<dbReference type="EMBL" id="CM044705">
    <property type="protein sequence ID" value="KAI5665264.1"/>
    <property type="molecule type" value="Genomic_DNA"/>
</dbReference>
<reference evidence="2" key="1">
    <citation type="journal article" date="2023" name="Nat. Plants">
        <title>Single-cell RNA sequencing provides a high-resolution roadmap for understanding the multicellular compartmentation of specialized metabolism.</title>
        <authorList>
            <person name="Sun S."/>
            <person name="Shen X."/>
            <person name="Li Y."/>
            <person name="Li Y."/>
            <person name="Wang S."/>
            <person name="Li R."/>
            <person name="Zhang H."/>
            <person name="Shen G."/>
            <person name="Guo B."/>
            <person name="Wei J."/>
            <person name="Xu J."/>
            <person name="St-Pierre B."/>
            <person name="Chen S."/>
            <person name="Sun C."/>
        </authorList>
    </citation>
    <scope>NUCLEOTIDE SEQUENCE [LARGE SCALE GENOMIC DNA]</scope>
</reference>
<organism evidence="1 2">
    <name type="scientific">Catharanthus roseus</name>
    <name type="common">Madagascar periwinkle</name>
    <name type="synonym">Vinca rosea</name>
    <dbReference type="NCBI Taxonomy" id="4058"/>
    <lineage>
        <taxon>Eukaryota</taxon>
        <taxon>Viridiplantae</taxon>
        <taxon>Streptophyta</taxon>
        <taxon>Embryophyta</taxon>
        <taxon>Tracheophyta</taxon>
        <taxon>Spermatophyta</taxon>
        <taxon>Magnoliopsida</taxon>
        <taxon>eudicotyledons</taxon>
        <taxon>Gunneridae</taxon>
        <taxon>Pentapetalae</taxon>
        <taxon>asterids</taxon>
        <taxon>lamiids</taxon>
        <taxon>Gentianales</taxon>
        <taxon>Apocynaceae</taxon>
        <taxon>Rauvolfioideae</taxon>
        <taxon>Vinceae</taxon>
        <taxon>Catharanthinae</taxon>
        <taxon>Catharanthus</taxon>
    </lineage>
</organism>
<proteinExistence type="predicted"/>
<protein>
    <submittedName>
        <fullName evidence="1">Uncharacterized protein</fullName>
    </submittedName>
</protein>
<evidence type="ECO:0000313" key="2">
    <source>
        <dbReference type="Proteomes" id="UP001060085"/>
    </source>
</evidence>
<comment type="caution">
    <text evidence="1">The sequence shown here is derived from an EMBL/GenBank/DDBJ whole genome shotgun (WGS) entry which is preliminary data.</text>
</comment>
<keyword evidence="2" id="KW-1185">Reference proteome</keyword>
<evidence type="ECO:0000313" key="1">
    <source>
        <dbReference type="EMBL" id="KAI5665264.1"/>
    </source>
</evidence>
<sequence>MGEKLDEKKSGEQKKEGETKKEDGGEKKVVGGGGDGGGAKKEEGQNTVVLKLDLHCEGCAKKVKRSIRHFDGVEDVKADCGSNKLTVKGKVDPTWLREKVEQKTKKKVELLSPLPKKEAPAGDKKSDEKPAEKKVEEKKKDEEKKPKEPQVSTVALKIRLHCDGCAHKIKRIIKKIDGVEEVSMNLDKDLVTVKGTMDLKDLLPYLKDKLKRPVDIVPPKKDDGGGGGDKKEKEKEKEAAGGGGGDGGDKGKAKEVAAAETKLEVNKYESHGYSTPYTYYGVPVYNQHYANQDSVVPTTYYHQPPPGYGGSTSYVVEYHHQQHVPPPPPPVFLPTHDQMFSDENPNACSVM</sequence>